<evidence type="ECO:0000313" key="2">
    <source>
        <dbReference type="EMBL" id="QEH32774.1"/>
    </source>
</evidence>
<dbReference type="AlphaFoldDB" id="A0A5B9VXG2"/>
<accession>A0A5B9VXG2</accession>
<dbReference type="Proteomes" id="UP000324233">
    <property type="component" value="Chromosome"/>
</dbReference>
<feature type="compositionally biased region" description="Basic and acidic residues" evidence="1">
    <location>
        <begin position="407"/>
        <end position="417"/>
    </location>
</feature>
<keyword evidence="3" id="KW-1185">Reference proteome</keyword>
<dbReference type="EMBL" id="CP042997">
    <property type="protein sequence ID" value="QEH32774.1"/>
    <property type="molecule type" value="Genomic_DNA"/>
</dbReference>
<proteinExistence type="predicted"/>
<evidence type="ECO:0000313" key="3">
    <source>
        <dbReference type="Proteomes" id="UP000324233"/>
    </source>
</evidence>
<organism evidence="2 3">
    <name type="scientific">Aquisphaera giovannonii</name>
    <dbReference type="NCBI Taxonomy" id="406548"/>
    <lineage>
        <taxon>Bacteria</taxon>
        <taxon>Pseudomonadati</taxon>
        <taxon>Planctomycetota</taxon>
        <taxon>Planctomycetia</taxon>
        <taxon>Isosphaerales</taxon>
        <taxon>Isosphaeraceae</taxon>
        <taxon>Aquisphaera</taxon>
    </lineage>
</organism>
<name>A0A5B9VXG2_9BACT</name>
<dbReference type="KEGG" id="agv:OJF2_12550"/>
<protein>
    <submittedName>
        <fullName evidence="2">Uncharacterized protein</fullName>
    </submittedName>
</protein>
<gene>
    <name evidence="2" type="ORF">OJF2_12550</name>
</gene>
<feature type="compositionally biased region" description="Low complexity" evidence="1">
    <location>
        <begin position="418"/>
        <end position="442"/>
    </location>
</feature>
<sequence length="442" mass="47334">MFPGTILLAASLAAFQKQPPPPVNPHASERVLLQDGSMVRGVITGIQPGSRGGVEMLVRREWAEKNLRAWYGRWDRALASGTKAAAKQRLERLRAWRRDRSAKVPADDRILAWIDREVRRLEDPARAAAPSALMPVTLPKADVRSFSRQTPANTRLLVLGWVCKIPDAETRKVDDLKDLVEARGFAPDGENVPSIAGLLPLVPEPEATWLARRAATEVTVDEGLRFVRYHEMVVPDTAAGAGAGQALGAADLSSALGSLAKLLDLDPGQGRDDPLVAVFRKIGDGGRVGAVVTRLEVPPDLSQANVEITLWVRVAAERWIPFAIKSTSMRPEDVAAGEGDRIADDPQVKRAFSLVESLGLGQVSPQLKDRALRMGAATEKALGTARGEMARALSDLMLPVLDPPGPADDRPADRAPADRPAAPGNRAPAPSGRPAGRAAGAR</sequence>
<reference evidence="2 3" key="1">
    <citation type="submission" date="2019-08" db="EMBL/GenBank/DDBJ databases">
        <title>Deep-cultivation of Planctomycetes and their phenomic and genomic characterization uncovers novel biology.</title>
        <authorList>
            <person name="Wiegand S."/>
            <person name="Jogler M."/>
            <person name="Boedeker C."/>
            <person name="Pinto D."/>
            <person name="Vollmers J."/>
            <person name="Rivas-Marin E."/>
            <person name="Kohn T."/>
            <person name="Peeters S.H."/>
            <person name="Heuer A."/>
            <person name="Rast P."/>
            <person name="Oberbeckmann S."/>
            <person name="Bunk B."/>
            <person name="Jeske O."/>
            <person name="Meyerdierks A."/>
            <person name="Storesund J.E."/>
            <person name="Kallscheuer N."/>
            <person name="Luecker S."/>
            <person name="Lage O.M."/>
            <person name="Pohl T."/>
            <person name="Merkel B.J."/>
            <person name="Hornburger P."/>
            <person name="Mueller R.-W."/>
            <person name="Bruemmer F."/>
            <person name="Labrenz M."/>
            <person name="Spormann A.M."/>
            <person name="Op den Camp H."/>
            <person name="Overmann J."/>
            <person name="Amann R."/>
            <person name="Jetten M.S.M."/>
            <person name="Mascher T."/>
            <person name="Medema M.H."/>
            <person name="Devos D.P."/>
            <person name="Kaster A.-K."/>
            <person name="Ovreas L."/>
            <person name="Rohde M."/>
            <person name="Galperin M.Y."/>
            <person name="Jogler C."/>
        </authorList>
    </citation>
    <scope>NUCLEOTIDE SEQUENCE [LARGE SCALE GENOMIC DNA]</scope>
    <source>
        <strain evidence="2 3">OJF2</strain>
    </source>
</reference>
<feature type="region of interest" description="Disordered" evidence="1">
    <location>
        <begin position="397"/>
        <end position="442"/>
    </location>
</feature>
<evidence type="ECO:0000256" key="1">
    <source>
        <dbReference type="SAM" id="MobiDB-lite"/>
    </source>
</evidence>